<dbReference type="GO" id="GO:0008237">
    <property type="term" value="F:metallopeptidase activity"/>
    <property type="evidence" value="ECO:0007669"/>
    <property type="project" value="UniProtKB-KW"/>
</dbReference>
<sequence length="90" mass="9376">MLVDLSPAQVSAQLAALQAALPPNIDVERLVAAEPMLLRADIQKVLAELRRLVPGKDPVSVLLADPSGVLDMQSAGLKASLEIDEGIPAA</sequence>
<evidence type="ECO:0000313" key="2">
    <source>
        <dbReference type="Proteomes" id="UP000239649"/>
    </source>
</evidence>
<keyword evidence="1" id="KW-0482">Metalloprotease</keyword>
<dbReference type="OrthoDB" id="528365at2759"/>
<dbReference type="GO" id="GO:0006508">
    <property type="term" value="P:proteolysis"/>
    <property type="evidence" value="ECO:0007669"/>
    <property type="project" value="UniProtKB-KW"/>
</dbReference>
<comment type="caution">
    <text evidence="1">The sequence shown here is derived from an EMBL/GenBank/DDBJ whole genome shotgun (WGS) entry which is preliminary data.</text>
</comment>
<dbReference type="AlphaFoldDB" id="A0A2P6VJ10"/>
<reference evidence="1 2" key="1">
    <citation type="journal article" date="2018" name="Plant J.">
        <title>Genome sequences of Chlorella sorokiniana UTEX 1602 and Micractinium conductrix SAG 241.80: implications to maltose excretion by a green alga.</title>
        <authorList>
            <person name="Arriola M.B."/>
            <person name="Velmurugan N."/>
            <person name="Zhang Y."/>
            <person name="Plunkett M.H."/>
            <person name="Hondzo H."/>
            <person name="Barney B.M."/>
        </authorList>
    </citation>
    <scope>NUCLEOTIDE SEQUENCE [LARGE SCALE GENOMIC DNA]</scope>
    <source>
        <strain evidence="1 2">SAG 241.80</strain>
    </source>
</reference>
<gene>
    <name evidence="1" type="ORF">C2E20_2856</name>
</gene>
<keyword evidence="2" id="KW-1185">Reference proteome</keyword>
<dbReference type="EMBL" id="LHPF02000005">
    <property type="protein sequence ID" value="PSC74085.1"/>
    <property type="molecule type" value="Genomic_DNA"/>
</dbReference>
<dbReference type="Proteomes" id="UP000239649">
    <property type="component" value="Unassembled WGS sequence"/>
</dbReference>
<organism evidence="1 2">
    <name type="scientific">Micractinium conductrix</name>
    <dbReference type="NCBI Taxonomy" id="554055"/>
    <lineage>
        <taxon>Eukaryota</taxon>
        <taxon>Viridiplantae</taxon>
        <taxon>Chlorophyta</taxon>
        <taxon>core chlorophytes</taxon>
        <taxon>Trebouxiophyceae</taxon>
        <taxon>Chlorellales</taxon>
        <taxon>Chlorellaceae</taxon>
        <taxon>Chlorella clade</taxon>
        <taxon>Micractinium</taxon>
    </lineage>
</organism>
<proteinExistence type="predicted"/>
<keyword evidence="1" id="KW-0378">Hydrolase</keyword>
<protein>
    <submittedName>
        <fullName evidence="1">ATP-dependent zinc metalloprotease FTSH mitochondrial</fullName>
    </submittedName>
</protein>
<keyword evidence="1" id="KW-0645">Protease</keyword>
<accession>A0A2P6VJ10</accession>
<evidence type="ECO:0000313" key="1">
    <source>
        <dbReference type="EMBL" id="PSC74085.1"/>
    </source>
</evidence>
<name>A0A2P6VJ10_9CHLO</name>